<dbReference type="AlphaFoldDB" id="A0A2T4CJK8"/>
<dbReference type="PROSITE" id="PS50297">
    <property type="entry name" value="ANK_REP_REGION"/>
    <property type="match status" value="2"/>
</dbReference>
<accession>A0A2T4CJK8</accession>
<evidence type="ECO:0000256" key="3">
    <source>
        <dbReference type="PROSITE-ProRule" id="PRU00023"/>
    </source>
</evidence>
<feature type="non-terminal residue" evidence="5">
    <location>
        <position position="150"/>
    </location>
</feature>
<evidence type="ECO:0000256" key="2">
    <source>
        <dbReference type="ARBA" id="ARBA00023043"/>
    </source>
</evidence>
<feature type="non-terminal residue" evidence="5">
    <location>
        <position position="1"/>
    </location>
</feature>
<dbReference type="InterPro" id="IPR050889">
    <property type="entry name" value="Dendritic_Spine_Reg/Scaffold"/>
</dbReference>
<keyword evidence="1" id="KW-0677">Repeat</keyword>
<gene>
    <name evidence="5" type="ORF">M440DRAFT_1305558</name>
</gene>
<reference evidence="5 6" key="1">
    <citation type="submission" date="2016-07" db="EMBL/GenBank/DDBJ databases">
        <title>Multiple horizontal gene transfer events from other fungi enriched the ability of initially mycotrophic Trichoderma (Ascomycota) to feed on dead plant biomass.</title>
        <authorList>
            <consortium name="DOE Joint Genome Institute"/>
            <person name="Aerts A."/>
            <person name="Atanasova L."/>
            <person name="Chenthamara K."/>
            <person name="Zhang J."/>
            <person name="Grujic M."/>
            <person name="Henrissat B."/>
            <person name="Kuo A."/>
            <person name="Salamov A."/>
            <person name="Lipzen A."/>
            <person name="Labutti K."/>
            <person name="Barry K."/>
            <person name="Miao Y."/>
            <person name="Rahimi M.J."/>
            <person name="Shen Q."/>
            <person name="Grigoriev I.V."/>
            <person name="Kubicek C.P."/>
            <person name="Druzhinina I.S."/>
        </authorList>
    </citation>
    <scope>NUCLEOTIDE SEQUENCE [LARGE SCALE GENOMIC DNA]</scope>
    <source>
        <strain evidence="5 6">ATCC 18648</strain>
    </source>
</reference>
<dbReference type="SMART" id="SM00248">
    <property type="entry name" value="ANK"/>
    <property type="match status" value="3"/>
</dbReference>
<evidence type="ECO:0000256" key="1">
    <source>
        <dbReference type="ARBA" id="ARBA00022737"/>
    </source>
</evidence>
<dbReference type="EMBL" id="KZ679126">
    <property type="protein sequence ID" value="PTB81746.1"/>
    <property type="molecule type" value="Genomic_DNA"/>
</dbReference>
<sequence>SPLSLAAERGEAERVESLPKEPDADLNAVNDGGNTPLSRAARNGHIEIVKMMLQDKDRIDSEHYYHAFFAAAKGGHSDVLDLLLETFGLDVNAKNRRGRTPLSWAAQSGRIEEVELLLEHGADANLKDSEGKTPLWWAMMEGWVEVMKEL</sequence>
<dbReference type="SUPFAM" id="SSF48403">
    <property type="entry name" value="Ankyrin repeat"/>
    <property type="match status" value="1"/>
</dbReference>
<organism evidence="5 6">
    <name type="scientific">Trichoderma longibrachiatum ATCC 18648</name>
    <dbReference type="NCBI Taxonomy" id="983965"/>
    <lineage>
        <taxon>Eukaryota</taxon>
        <taxon>Fungi</taxon>
        <taxon>Dikarya</taxon>
        <taxon>Ascomycota</taxon>
        <taxon>Pezizomycotina</taxon>
        <taxon>Sordariomycetes</taxon>
        <taxon>Hypocreomycetidae</taxon>
        <taxon>Hypocreales</taxon>
        <taxon>Hypocreaceae</taxon>
        <taxon>Trichoderma</taxon>
    </lineage>
</organism>
<dbReference type="InterPro" id="IPR002110">
    <property type="entry name" value="Ankyrin_rpt"/>
</dbReference>
<protein>
    <submittedName>
        <fullName evidence="5">Ankyrin</fullName>
    </submittedName>
</protein>
<keyword evidence="6" id="KW-1185">Reference proteome</keyword>
<dbReference type="Proteomes" id="UP000240760">
    <property type="component" value="Unassembled WGS sequence"/>
</dbReference>
<feature type="region of interest" description="Disordered" evidence="4">
    <location>
        <begin position="1"/>
        <end position="37"/>
    </location>
</feature>
<dbReference type="InterPro" id="IPR036770">
    <property type="entry name" value="Ankyrin_rpt-contain_sf"/>
</dbReference>
<feature type="compositionally biased region" description="Basic and acidic residues" evidence="4">
    <location>
        <begin position="8"/>
        <end position="23"/>
    </location>
</feature>
<dbReference type="PRINTS" id="PR01415">
    <property type="entry name" value="ANKYRIN"/>
</dbReference>
<dbReference type="PANTHER" id="PTHR24166">
    <property type="entry name" value="ROLLING PEBBLES, ISOFORM B"/>
    <property type="match status" value="1"/>
</dbReference>
<dbReference type="OrthoDB" id="4899548at2759"/>
<dbReference type="Pfam" id="PF12796">
    <property type="entry name" value="Ank_2"/>
    <property type="match status" value="2"/>
</dbReference>
<dbReference type="PROSITE" id="PS50088">
    <property type="entry name" value="ANK_REPEAT"/>
    <property type="match status" value="2"/>
</dbReference>
<keyword evidence="2 3" id="KW-0040">ANK repeat</keyword>
<evidence type="ECO:0000313" key="6">
    <source>
        <dbReference type="Proteomes" id="UP000240760"/>
    </source>
</evidence>
<feature type="repeat" description="ANK" evidence="3">
    <location>
        <begin position="32"/>
        <end position="64"/>
    </location>
</feature>
<proteinExistence type="predicted"/>
<dbReference type="PANTHER" id="PTHR24166:SF48">
    <property type="entry name" value="PROTEIN VAPYRIN"/>
    <property type="match status" value="1"/>
</dbReference>
<dbReference type="Gene3D" id="1.25.40.20">
    <property type="entry name" value="Ankyrin repeat-containing domain"/>
    <property type="match status" value="2"/>
</dbReference>
<name>A0A2T4CJK8_TRILO</name>
<evidence type="ECO:0000313" key="5">
    <source>
        <dbReference type="EMBL" id="PTB81746.1"/>
    </source>
</evidence>
<evidence type="ECO:0000256" key="4">
    <source>
        <dbReference type="SAM" id="MobiDB-lite"/>
    </source>
</evidence>
<dbReference type="STRING" id="983965.A0A2T4CJK8"/>
<feature type="repeat" description="ANK" evidence="3">
    <location>
        <begin position="97"/>
        <end position="129"/>
    </location>
</feature>